<dbReference type="AlphaFoldDB" id="A0A2W0C4V8"/>
<dbReference type="RefSeq" id="WP_110823003.1">
    <property type="nucleotide sequence ID" value="NZ_PRLG01000039.1"/>
</dbReference>
<comment type="caution">
    <text evidence="2">The sequence shown here is derived from an EMBL/GenBank/DDBJ whole genome shotgun (WGS) entry which is preliminary data.</text>
</comment>
<keyword evidence="2" id="KW-0645">Protease</keyword>
<dbReference type="GO" id="GO:0006508">
    <property type="term" value="P:proteolysis"/>
    <property type="evidence" value="ECO:0007669"/>
    <property type="project" value="UniProtKB-KW"/>
</dbReference>
<dbReference type="Proteomes" id="UP000247459">
    <property type="component" value="Unassembled WGS sequence"/>
</dbReference>
<keyword evidence="2" id="KW-0378">Hydrolase</keyword>
<dbReference type="InterPro" id="IPR036852">
    <property type="entry name" value="Peptidase_S8/S53_dom_sf"/>
</dbReference>
<sequence length="485" mass="55097">MAFPDPTWARLGFMEPPDFHNSGHNIGVVIIDKMKPHHTIRHLGDRIKYVTVENDLTINCNNIAFQSSGELDEEVGEHGLMTILTLAHKPFFLEGKTHVGLSPAANFIVLDHGAFREGEGERLKYGMDWVLKQPNWNIKIILCTGWHASDNPVLLQKTHKNSTVQALNSAVQRGLMVICSNGNTRLGNIMPPIEYFTVGGFNDRGKAESHLHLPYPDEPFGKNGDGHFRPDILAPRVYLTLPFCESKQREEQVSYYWGTSGAATLVTGIAAYLFSKYPELDTKNLRSKLIENADPIEDYKNNAPRINVGNVIHSLEMQVNLKKANQCVSSVRIAGDDHSIESLNDIERGLALSKLVQQQIVTRQELWKYAEDESDVVRKIAVYALAKPEDEYERRRYWKRLSEESEGGVRGWYAHGLLQNTNESEVSKWIPCSTDSNWAVRWSVSEYLARYVESFPQLEKTHDPDLIQEKASKVLQWLKKSKNLM</sequence>
<proteinExistence type="predicted"/>
<organism evidence="2 3">
    <name type="scientific">Paenibacillus illinoisensis</name>
    <dbReference type="NCBI Taxonomy" id="59845"/>
    <lineage>
        <taxon>Bacteria</taxon>
        <taxon>Bacillati</taxon>
        <taxon>Bacillota</taxon>
        <taxon>Bacilli</taxon>
        <taxon>Bacillales</taxon>
        <taxon>Paenibacillaceae</taxon>
        <taxon>Paenibacillus</taxon>
    </lineage>
</organism>
<accession>A0A2W0C4V8</accession>
<evidence type="ECO:0000313" key="3">
    <source>
        <dbReference type="Proteomes" id="UP000247459"/>
    </source>
</evidence>
<reference evidence="2 3" key="1">
    <citation type="submission" date="2018-01" db="EMBL/GenBank/DDBJ databases">
        <title>Genome sequence of the PGP bacterium Paenibacillus illinoisensis E3.</title>
        <authorList>
            <person name="Rolli E."/>
            <person name="Marasco R."/>
            <person name="Bessem C."/>
            <person name="Michoud G."/>
            <person name="Gaiarsa S."/>
            <person name="Borin S."/>
            <person name="Daffonchio D."/>
        </authorList>
    </citation>
    <scope>NUCLEOTIDE SEQUENCE [LARGE SCALE GENOMIC DNA]</scope>
    <source>
        <strain evidence="2 3">E3</strain>
    </source>
</reference>
<dbReference type="Pfam" id="PF00082">
    <property type="entry name" value="Peptidase_S8"/>
    <property type="match status" value="1"/>
</dbReference>
<dbReference type="GO" id="GO:0004252">
    <property type="term" value="F:serine-type endopeptidase activity"/>
    <property type="evidence" value="ECO:0007669"/>
    <property type="project" value="InterPro"/>
</dbReference>
<feature type="domain" description="Peptidase S8/S53" evidence="1">
    <location>
        <begin position="98"/>
        <end position="297"/>
    </location>
</feature>
<dbReference type="InterPro" id="IPR000209">
    <property type="entry name" value="Peptidase_S8/S53_dom"/>
</dbReference>
<evidence type="ECO:0000313" key="2">
    <source>
        <dbReference type="EMBL" id="PYY25149.1"/>
    </source>
</evidence>
<dbReference type="InterPro" id="IPR016024">
    <property type="entry name" value="ARM-type_fold"/>
</dbReference>
<evidence type="ECO:0000259" key="1">
    <source>
        <dbReference type="Pfam" id="PF00082"/>
    </source>
</evidence>
<dbReference type="Gene3D" id="3.40.50.200">
    <property type="entry name" value="Peptidase S8/S53 domain"/>
    <property type="match status" value="1"/>
</dbReference>
<dbReference type="OrthoDB" id="2550672at2"/>
<gene>
    <name evidence="2" type="primary">aprX</name>
    <name evidence="2" type="ORF">PIL02S_06743</name>
</gene>
<dbReference type="EMBL" id="PRLG01000039">
    <property type="protein sequence ID" value="PYY25149.1"/>
    <property type="molecule type" value="Genomic_DNA"/>
</dbReference>
<dbReference type="SUPFAM" id="SSF52743">
    <property type="entry name" value="Subtilisin-like"/>
    <property type="match status" value="1"/>
</dbReference>
<protein>
    <submittedName>
        <fullName evidence="2">Serine protease AprX</fullName>
    </submittedName>
</protein>
<name>A0A2W0C4V8_9BACL</name>
<dbReference type="SUPFAM" id="SSF48371">
    <property type="entry name" value="ARM repeat"/>
    <property type="match status" value="1"/>
</dbReference>